<sequence>MSAYALRIGVTNGCILYLVSIPHLRQLDVWNGVGCLCIASLKVFVMSITTRFLMNGMVLAAWSWVYTSTCKVRHDRLWVSSTGFGVWGGEISCSRLWNIGLLANIGEMRDR</sequence>
<keyword evidence="2" id="KW-1185">Reference proteome</keyword>
<dbReference type="GeneID" id="54278373"/>
<dbReference type="RefSeq" id="XP_033388175.1">
    <property type="nucleotide sequence ID" value="XM_033520976.1"/>
</dbReference>
<reference evidence="1" key="1">
    <citation type="journal article" date="2020" name="Stud. Mycol.">
        <title>101 Dothideomycetes genomes: a test case for predicting lifestyles and emergence of pathogens.</title>
        <authorList>
            <person name="Haridas S."/>
            <person name="Albert R."/>
            <person name="Binder M."/>
            <person name="Bloem J."/>
            <person name="Labutti K."/>
            <person name="Salamov A."/>
            <person name="Andreopoulos B."/>
            <person name="Baker S."/>
            <person name="Barry K."/>
            <person name="Bills G."/>
            <person name="Bluhm B."/>
            <person name="Cannon C."/>
            <person name="Castanera R."/>
            <person name="Culley D."/>
            <person name="Daum C."/>
            <person name="Ezra D."/>
            <person name="Gonzalez J."/>
            <person name="Henrissat B."/>
            <person name="Kuo A."/>
            <person name="Liang C."/>
            <person name="Lipzen A."/>
            <person name="Lutzoni F."/>
            <person name="Magnuson J."/>
            <person name="Mondo S."/>
            <person name="Nolan M."/>
            <person name="Ohm R."/>
            <person name="Pangilinan J."/>
            <person name="Park H.-J."/>
            <person name="Ramirez L."/>
            <person name="Alfaro M."/>
            <person name="Sun H."/>
            <person name="Tritt A."/>
            <person name="Yoshinaga Y."/>
            <person name="Zwiers L.-H."/>
            <person name="Turgeon B."/>
            <person name="Goodwin S."/>
            <person name="Spatafora J."/>
            <person name="Crous P."/>
            <person name="Grigoriev I."/>
        </authorList>
    </citation>
    <scope>NUCLEOTIDE SEQUENCE</scope>
    <source>
        <strain evidence="1">CBS 175.79</strain>
    </source>
</reference>
<evidence type="ECO:0000313" key="1">
    <source>
        <dbReference type="EMBL" id="KAF2019836.1"/>
    </source>
</evidence>
<protein>
    <submittedName>
        <fullName evidence="1">Uncharacterized protein</fullName>
    </submittedName>
</protein>
<dbReference type="Proteomes" id="UP000799778">
    <property type="component" value="Unassembled WGS sequence"/>
</dbReference>
<proteinExistence type="predicted"/>
<dbReference type="EMBL" id="ML978067">
    <property type="protein sequence ID" value="KAF2019836.1"/>
    <property type="molecule type" value="Genomic_DNA"/>
</dbReference>
<gene>
    <name evidence="1" type="ORF">BU24DRAFT_127942</name>
</gene>
<dbReference type="AlphaFoldDB" id="A0A6A5Y3K1"/>
<evidence type="ECO:0000313" key="2">
    <source>
        <dbReference type="Proteomes" id="UP000799778"/>
    </source>
</evidence>
<accession>A0A6A5Y3K1</accession>
<organism evidence="1 2">
    <name type="scientific">Aaosphaeria arxii CBS 175.79</name>
    <dbReference type="NCBI Taxonomy" id="1450172"/>
    <lineage>
        <taxon>Eukaryota</taxon>
        <taxon>Fungi</taxon>
        <taxon>Dikarya</taxon>
        <taxon>Ascomycota</taxon>
        <taxon>Pezizomycotina</taxon>
        <taxon>Dothideomycetes</taxon>
        <taxon>Pleosporomycetidae</taxon>
        <taxon>Pleosporales</taxon>
        <taxon>Pleosporales incertae sedis</taxon>
        <taxon>Aaosphaeria</taxon>
    </lineage>
</organism>
<name>A0A6A5Y3K1_9PLEO</name>